<dbReference type="STRING" id="1888891.DSOL_5337"/>
<dbReference type="InterPro" id="IPR009057">
    <property type="entry name" value="Homeodomain-like_sf"/>
</dbReference>
<name>A0A1Q8QDC8_9FIRM</name>
<dbReference type="InterPro" id="IPR036397">
    <property type="entry name" value="RNaseH_sf"/>
</dbReference>
<evidence type="ECO:0000313" key="2">
    <source>
        <dbReference type="EMBL" id="OLN25346.1"/>
    </source>
</evidence>
<dbReference type="Proteomes" id="UP000186102">
    <property type="component" value="Unassembled WGS sequence"/>
</dbReference>
<dbReference type="GO" id="GO:0003676">
    <property type="term" value="F:nucleic acid binding"/>
    <property type="evidence" value="ECO:0007669"/>
    <property type="project" value="InterPro"/>
</dbReference>
<evidence type="ECO:0000313" key="3">
    <source>
        <dbReference type="Proteomes" id="UP000186102"/>
    </source>
</evidence>
<reference evidence="2 3" key="1">
    <citation type="submission" date="2016-09" db="EMBL/GenBank/DDBJ databases">
        <title>Complete genome of Desulfosporosinus sp. OL.</title>
        <authorList>
            <person name="Mardanov A."/>
            <person name="Beletsky A."/>
            <person name="Panova A."/>
            <person name="Karnachuk O."/>
            <person name="Ravin N."/>
        </authorList>
    </citation>
    <scope>NUCLEOTIDE SEQUENCE [LARGE SCALE GENOMIC DNA]</scope>
    <source>
        <strain evidence="2 3">OL</strain>
    </source>
</reference>
<dbReference type="InterPro" id="IPR001584">
    <property type="entry name" value="Integrase_cat-core"/>
</dbReference>
<keyword evidence="3" id="KW-1185">Reference proteome</keyword>
<dbReference type="PANTHER" id="PTHR35004">
    <property type="entry name" value="TRANSPOSASE RV3428C-RELATED"/>
    <property type="match status" value="1"/>
</dbReference>
<dbReference type="Pfam" id="PF00665">
    <property type="entry name" value="rve"/>
    <property type="match status" value="1"/>
</dbReference>
<comment type="caution">
    <text evidence="2">The sequence shown here is derived from an EMBL/GenBank/DDBJ whole genome shotgun (WGS) entry which is preliminary data.</text>
</comment>
<gene>
    <name evidence="2" type="ORF">DSOL_5337</name>
</gene>
<dbReference type="SUPFAM" id="SSF53098">
    <property type="entry name" value="Ribonuclease H-like"/>
    <property type="match status" value="1"/>
</dbReference>
<dbReference type="AlphaFoldDB" id="A0A1Q8QDC8"/>
<sequence>MDFPTDEQVAAFRYGLIAPIVSRQTPMIPGELKRQLEQIAAQSYTIPGSHKTQVSVRTLERFMANYRKDNWDGLKPKKRPQKNAIALPAPVLQKAIELRRERPERSVEQIIYLLEHSGMASEGTLAPSTLSRHLRKAGVSRQELLQAVESSRGHRRFEVEDVHLMWQADFQHTLYLPDPLNPKKRKKAMLFAIIDDFSRAIVHGEFYWDEKLPRLEDALKKAILRHGVPAQFYCDNGSVFSSHHLVRICAKLNIKLSHSRPYKPQGRGKIERFFRFIDTSFRPEAHVQIGNGSLTTLKQLNEAFTSWLEGYYHLRKHGSTGQSPNDRAASLKRTMRRVSMTELTEIFLWEESRKVDKAGCVSVFGNIFEVPSHLSSQTVTLRFDPYDLSVMQVWHEGNRLTDARLLDLNRSIHERVKSRSKVEKQEEAPVSGLNFFKLAEEKRRSTWAQEALNFGPKQEVTHD</sequence>
<dbReference type="RefSeq" id="WP_075367549.1">
    <property type="nucleotide sequence ID" value="NZ_MLBF01000121.1"/>
</dbReference>
<dbReference type="OrthoDB" id="9794201at2"/>
<dbReference type="PROSITE" id="PS50994">
    <property type="entry name" value="INTEGRASE"/>
    <property type="match status" value="1"/>
</dbReference>
<organism evidence="2 3">
    <name type="scientific">Desulfosporosinus metallidurans</name>
    <dbReference type="NCBI Taxonomy" id="1888891"/>
    <lineage>
        <taxon>Bacteria</taxon>
        <taxon>Bacillati</taxon>
        <taxon>Bacillota</taxon>
        <taxon>Clostridia</taxon>
        <taxon>Eubacteriales</taxon>
        <taxon>Desulfitobacteriaceae</taxon>
        <taxon>Desulfosporosinus</taxon>
    </lineage>
</organism>
<dbReference type="GO" id="GO:0015074">
    <property type="term" value="P:DNA integration"/>
    <property type="evidence" value="ECO:0007669"/>
    <property type="project" value="InterPro"/>
</dbReference>
<feature type="domain" description="Integrase catalytic" evidence="1">
    <location>
        <begin position="156"/>
        <end position="332"/>
    </location>
</feature>
<dbReference type="Gene3D" id="3.30.420.10">
    <property type="entry name" value="Ribonuclease H-like superfamily/Ribonuclease H"/>
    <property type="match status" value="1"/>
</dbReference>
<dbReference type="PANTHER" id="PTHR35004:SF6">
    <property type="entry name" value="TRANSPOSASE"/>
    <property type="match status" value="1"/>
</dbReference>
<evidence type="ECO:0000259" key="1">
    <source>
        <dbReference type="PROSITE" id="PS50994"/>
    </source>
</evidence>
<dbReference type="InterPro" id="IPR015378">
    <property type="entry name" value="Transposase-like_Mu_C"/>
</dbReference>
<dbReference type="EMBL" id="MLBF01000121">
    <property type="protein sequence ID" value="OLN25346.1"/>
    <property type="molecule type" value="Genomic_DNA"/>
</dbReference>
<dbReference type="InterPro" id="IPR012337">
    <property type="entry name" value="RNaseH-like_sf"/>
</dbReference>
<dbReference type="Pfam" id="PF09299">
    <property type="entry name" value="Mu-transpos_C"/>
    <property type="match status" value="1"/>
</dbReference>
<accession>A0A1Q8QDC8</accession>
<dbReference type="SUPFAM" id="SSF46689">
    <property type="entry name" value="Homeodomain-like"/>
    <property type="match status" value="1"/>
</dbReference>
<protein>
    <submittedName>
        <fullName evidence="2">Mobile element protein</fullName>
    </submittedName>
</protein>
<proteinExistence type="predicted"/>